<comment type="caution">
    <text evidence="3">The sequence shown here is derived from an EMBL/GenBank/DDBJ whole genome shotgun (WGS) entry which is preliminary data.</text>
</comment>
<keyword evidence="4" id="KW-1185">Reference proteome</keyword>
<feature type="chain" id="PRO_5023912321" description="Transmembrane protein" evidence="2">
    <location>
        <begin position="40"/>
        <end position="579"/>
    </location>
</feature>
<sequence>MTSCSSRQSSRRFSLALVVRVLGVVLVLVAAAHPKQVQASGIHVASILDVSVEDLKNAYKPRKFHGRRLVGVVPYDGELLSRSLTDSMSKETEIVSENFQNVKSRLHLSGNTRMPTKPERVKSELQLDYEARLVNEQSPATSVAEHLAATQHIITDYMVRLVRPATPSVDLSRGAAHSQEARETYARNRQVLADDYASKLESIAQSHSSITDDAMDTKIESLADESTQQVTRSNAQEAAAISAAMHGTTGTHLKRRLIMTNLDPNEKAITYARSVNPDPVRTASHKTFKETLASSKKSPQTFRQTLASAKDSHVVHAMKSVNGDKKPVLLTADTFSNGRKMVNSRAVGFPRKDAVILVGSMSWHSSVEAALRHNRWLMALAGLMVFIVGLLVPALMVLPFKQRYMAAVTKARAQMDAEALRENCMEMGMEEHEYVQLLSEHLRSEPSGSVLMEERSSHGAEKPWPSFDVMSFITRSTSSSRAAASPGTKLADRFFEKLVAMSHVTRSKTSAPVVDVEAGGHVGVGDIAERYGRTHVKIQQKHASIPIIKMFSSPAVYDSSRMFESREKVLGVAVGDELV</sequence>
<keyword evidence="1" id="KW-0812">Transmembrane</keyword>
<dbReference type="AlphaFoldDB" id="A0A5J4YNM7"/>
<evidence type="ECO:0000256" key="1">
    <source>
        <dbReference type="SAM" id="Phobius"/>
    </source>
</evidence>
<reference evidence="4" key="1">
    <citation type="journal article" date="2019" name="Nat. Commun.">
        <title>Expansion of phycobilisome linker gene families in mesophilic red algae.</title>
        <authorList>
            <person name="Lee J."/>
            <person name="Kim D."/>
            <person name="Bhattacharya D."/>
            <person name="Yoon H.S."/>
        </authorList>
    </citation>
    <scope>NUCLEOTIDE SEQUENCE [LARGE SCALE GENOMIC DNA]</scope>
    <source>
        <strain evidence="4">CCMP 1328</strain>
    </source>
</reference>
<accession>A0A5J4YNM7</accession>
<protein>
    <recommendedName>
        <fullName evidence="5">Transmembrane protein</fullName>
    </recommendedName>
</protein>
<feature type="transmembrane region" description="Helical" evidence="1">
    <location>
        <begin position="376"/>
        <end position="400"/>
    </location>
</feature>
<dbReference type="Proteomes" id="UP000324585">
    <property type="component" value="Unassembled WGS sequence"/>
</dbReference>
<evidence type="ECO:0000256" key="2">
    <source>
        <dbReference type="SAM" id="SignalP"/>
    </source>
</evidence>
<name>A0A5J4YNM7_PORPP</name>
<feature type="signal peptide" evidence="2">
    <location>
        <begin position="1"/>
        <end position="39"/>
    </location>
</feature>
<keyword evidence="1" id="KW-1133">Transmembrane helix</keyword>
<dbReference type="EMBL" id="VRMN01000011">
    <property type="protein sequence ID" value="KAA8492007.1"/>
    <property type="molecule type" value="Genomic_DNA"/>
</dbReference>
<keyword evidence="1" id="KW-0472">Membrane</keyword>
<keyword evidence="2" id="KW-0732">Signal</keyword>
<proteinExistence type="predicted"/>
<evidence type="ECO:0008006" key="5">
    <source>
        <dbReference type="Google" id="ProtNLM"/>
    </source>
</evidence>
<evidence type="ECO:0000313" key="3">
    <source>
        <dbReference type="EMBL" id="KAA8492007.1"/>
    </source>
</evidence>
<gene>
    <name evidence="3" type="ORF">FVE85_8489</name>
</gene>
<organism evidence="3 4">
    <name type="scientific">Porphyridium purpureum</name>
    <name type="common">Red alga</name>
    <name type="synonym">Porphyridium cruentum</name>
    <dbReference type="NCBI Taxonomy" id="35688"/>
    <lineage>
        <taxon>Eukaryota</taxon>
        <taxon>Rhodophyta</taxon>
        <taxon>Bangiophyceae</taxon>
        <taxon>Porphyridiales</taxon>
        <taxon>Porphyridiaceae</taxon>
        <taxon>Porphyridium</taxon>
    </lineage>
</organism>
<evidence type="ECO:0000313" key="4">
    <source>
        <dbReference type="Proteomes" id="UP000324585"/>
    </source>
</evidence>